<feature type="compositionally biased region" description="Basic and acidic residues" evidence="2">
    <location>
        <begin position="12"/>
        <end position="24"/>
    </location>
</feature>
<sequence length="270" mass="32015">MLARLGRLLGRQKGDNNQTKERQKGAGLQSQCHTSRNKYFWGKHRTTGKTSTPTSPTEQEQQMNMLDKLTRQLEMMTNERNELQGILATYTNKDLNNRLNFELEMLNMEHKKVMLDLQKFPKEISEALQTCRELTEETVSCSILHSQILNEWTQLKEKVSTLREENRKLRREQISLQESSEEMKMLCGEAHEKIYELLAKEEQKREKLEERLQYLLKQRDLVTKQMIMAEKLQHHLTVSQMRFENLQHELEQTTAQGENLLQMETLQQEH</sequence>
<dbReference type="RefSeq" id="XP_040598222.1">
    <property type="nucleotide sequence ID" value="XM_040742288.1"/>
</dbReference>
<keyword evidence="1" id="KW-0175">Coiled coil</keyword>
<evidence type="ECO:0000259" key="3">
    <source>
        <dbReference type="Pfam" id="PF04822"/>
    </source>
</evidence>
<feature type="compositionally biased region" description="Low complexity" evidence="2">
    <location>
        <begin position="48"/>
        <end position="57"/>
    </location>
</feature>
<name>A0ABM2X5S7_MESAU</name>
<organism evidence="4 5">
    <name type="scientific">Mesocricetus auratus</name>
    <name type="common">Golden hamster</name>
    <dbReference type="NCBI Taxonomy" id="10036"/>
    <lineage>
        <taxon>Eukaryota</taxon>
        <taxon>Metazoa</taxon>
        <taxon>Chordata</taxon>
        <taxon>Craniata</taxon>
        <taxon>Vertebrata</taxon>
        <taxon>Euteleostomi</taxon>
        <taxon>Mammalia</taxon>
        <taxon>Eutheria</taxon>
        <taxon>Euarchontoglires</taxon>
        <taxon>Glires</taxon>
        <taxon>Rodentia</taxon>
        <taxon>Myomorpha</taxon>
        <taxon>Muroidea</taxon>
        <taxon>Cricetidae</taxon>
        <taxon>Cricetinae</taxon>
        <taxon>Mesocricetus</taxon>
    </lineage>
</organism>
<dbReference type="PANTHER" id="PTHR21558">
    <property type="entry name" value="SPEER/SPETEX"/>
    <property type="match status" value="1"/>
</dbReference>
<dbReference type="Pfam" id="PF04822">
    <property type="entry name" value="Takusan"/>
    <property type="match status" value="1"/>
</dbReference>
<reference evidence="5" key="1">
    <citation type="submission" date="2025-08" db="UniProtKB">
        <authorList>
            <consortium name="RefSeq"/>
        </authorList>
    </citation>
    <scope>IDENTIFICATION</scope>
    <source>
        <tissue evidence="5">Liver</tissue>
    </source>
</reference>
<keyword evidence="4" id="KW-1185">Reference proteome</keyword>
<evidence type="ECO:0000256" key="1">
    <source>
        <dbReference type="SAM" id="Coils"/>
    </source>
</evidence>
<feature type="coiled-coil region" evidence="1">
    <location>
        <begin position="152"/>
        <end position="263"/>
    </location>
</feature>
<feature type="coiled-coil region" evidence="1">
    <location>
        <begin position="59"/>
        <end position="93"/>
    </location>
</feature>
<evidence type="ECO:0000256" key="2">
    <source>
        <dbReference type="SAM" id="MobiDB-lite"/>
    </source>
</evidence>
<dbReference type="InterPro" id="IPR006907">
    <property type="entry name" value="DLG5_N"/>
</dbReference>
<feature type="region of interest" description="Disordered" evidence="2">
    <location>
        <begin position="1"/>
        <end position="33"/>
    </location>
</feature>
<evidence type="ECO:0000313" key="4">
    <source>
        <dbReference type="Proteomes" id="UP000886700"/>
    </source>
</evidence>
<dbReference type="GeneID" id="121139165"/>
<accession>A0ABM2X5S7</accession>
<gene>
    <name evidence="5" type="primary">LOC121139165</name>
</gene>
<evidence type="ECO:0000313" key="5">
    <source>
        <dbReference type="RefSeq" id="XP_040598222.1"/>
    </source>
</evidence>
<dbReference type="Proteomes" id="UP000886700">
    <property type="component" value="Unplaced"/>
</dbReference>
<feature type="domain" description="Disks large homolog 5 N-terminal" evidence="3">
    <location>
        <begin position="49"/>
        <end position="128"/>
    </location>
</feature>
<protein>
    <submittedName>
        <fullName evidence="5">Disks large homolog 5-like isoform X1</fullName>
    </submittedName>
</protein>
<proteinExistence type="predicted"/>
<feature type="region of interest" description="Disordered" evidence="2">
    <location>
        <begin position="39"/>
        <end position="58"/>
    </location>
</feature>